<reference evidence="2 3" key="1">
    <citation type="submission" date="2019-10" db="EMBL/GenBank/DDBJ databases">
        <title>Whole genome shotgun sequence of Acrocarpospora macrocephala NBRC 16266.</title>
        <authorList>
            <person name="Ichikawa N."/>
            <person name="Kimura A."/>
            <person name="Kitahashi Y."/>
            <person name="Komaki H."/>
            <person name="Oguchi A."/>
        </authorList>
    </citation>
    <scope>NUCLEOTIDE SEQUENCE [LARGE SCALE GENOMIC DNA]</scope>
    <source>
        <strain evidence="2 3">NBRC 16266</strain>
    </source>
</reference>
<organism evidence="2 3">
    <name type="scientific">Acrocarpospora macrocephala</name>
    <dbReference type="NCBI Taxonomy" id="150177"/>
    <lineage>
        <taxon>Bacteria</taxon>
        <taxon>Bacillati</taxon>
        <taxon>Actinomycetota</taxon>
        <taxon>Actinomycetes</taxon>
        <taxon>Streptosporangiales</taxon>
        <taxon>Streptosporangiaceae</taxon>
        <taxon>Acrocarpospora</taxon>
    </lineage>
</organism>
<evidence type="ECO:0000313" key="2">
    <source>
        <dbReference type="EMBL" id="GES08079.1"/>
    </source>
</evidence>
<dbReference type="Proteomes" id="UP000331127">
    <property type="component" value="Unassembled WGS sequence"/>
</dbReference>
<comment type="caution">
    <text evidence="2">The sequence shown here is derived from an EMBL/GenBank/DDBJ whole genome shotgun (WGS) entry which is preliminary data.</text>
</comment>
<dbReference type="EMBL" id="BLAE01000009">
    <property type="protein sequence ID" value="GES08079.1"/>
    <property type="molecule type" value="Genomic_DNA"/>
</dbReference>
<feature type="region of interest" description="Disordered" evidence="1">
    <location>
        <begin position="1"/>
        <end position="24"/>
    </location>
</feature>
<proteinExistence type="predicted"/>
<dbReference type="AlphaFoldDB" id="A0A5M3WIT2"/>
<accession>A0A5M3WIT2</accession>
<name>A0A5M3WIT2_9ACTN</name>
<keyword evidence="3" id="KW-1185">Reference proteome</keyword>
<gene>
    <name evidence="2" type="ORF">Amac_016740</name>
</gene>
<sequence length="86" mass="8943">MIDFPGAVLSEDFGETTADVEPSGWADALEPGDHMSGDGRESVTADRAMHAARVPTVGLLLMAAALLPSDKGLPERAVRAKGRVIA</sequence>
<evidence type="ECO:0000256" key="1">
    <source>
        <dbReference type="SAM" id="MobiDB-lite"/>
    </source>
</evidence>
<evidence type="ECO:0000313" key="3">
    <source>
        <dbReference type="Proteomes" id="UP000331127"/>
    </source>
</evidence>
<dbReference type="RefSeq" id="WP_155353736.1">
    <property type="nucleotide sequence ID" value="NZ_BAAAHL010000012.1"/>
</dbReference>
<protein>
    <submittedName>
        <fullName evidence="2">Uncharacterized protein</fullName>
    </submittedName>
</protein>